<dbReference type="Proteomes" id="UP000676409">
    <property type="component" value="Chromosome"/>
</dbReference>
<dbReference type="InterPro" id="IPR000944">
    <property type="entry name" value="Tscrpt_reg_Rrf2"/>
</dbReference>
<dbReference type="PROSITE" id="PS51197">
    <property type="entry name" value="HTH_RRF2_2"/>
    <property type="match status" value="1"/>
</dbReference>
<evidence type="ECO:0000256" key="1">
    <source>
        <dbReference type="ARBA" id="ARBA00023125"/>
    </source>
</evidence>
<keyword evidence="3" id="KW-1185">Reference proteome</keyword>
<dbReference type="KEGG" id="caul:KCG34_03150"/>
<dbReference type="Gene3D" id="1.10.10.10">
    <property type="entry name" value="Winged helix-like DNA-binding domain superfamily/Winged helix DNA-binding domain"/>
    <property type="match status" value="1"/>
</dbReference>
<dbReference type="EMBL" id="CP073078">
    <property type="protein sequence ID" value="QUD88901.1"/>
    <property type="molecule type" value="Genomic_DNA"/>
</dbReference>
<dbReference type="InterPro" id="IPR036390">
    <property type="entry name" value="WH_DNA-bd_sf"/>
</dbReference>
<dbReference type="GO" id="GO:0005829">
    <property type="term" value="C:cytosol"/>
    <property type="evidence" value="ECO:0007669"/>
    <property type="project" value="TreeGrafter"/>
</dbReference>
<evidence type="ECO:0000313" key="3">
    <source>
        <dbReference type="Proteomes" id="UP000676409"/>
    </source>
</evidence>
<dbReference type="AlphaFoldDB" id="A0A975G2N1"/>
<keyword evidence="1" id="KW-0238">DNA-binding</keyword>
<dbReference type="PANTHER" id="PTHR33221:SF5">
    <property type="entry name" value="HTH-TYPE TRANSCRIPTIONAL REGULATOR ISCR"/>
    <property type="match status" value="1"/>
</dbReference>
<dbReference type="Pfam" id="PF02082">
    <property type="entry name" value="Rrf2"/>
    <property type="match status" value="1"/>
</dbReference>
<proteinExistence type="predicted"/>
<dbReference type="SUPFAM" id="SSF46785">
    <property type="entry name" value="Winged helix' DNA-binding domain"/>
    <property type="match status" value="1"/>
</dbReference>
<sequence>MLSQRGRYALKAMINLARGGPGSRQVALIAADEAIPRKFLEAIMADLRRANLVESTRGKLGGYRLARPADLITFGEIIRVTDGPLALIPCASRNFYRRCDDCRDEALCILRRIMTRVRNEVSEVLDRTTLSDALAAPQTLAGLELEDGPDDVG</sequence>
<organism evidence="2 3">
    <name type="scientific">Phenylobacterium montanum</name>
    <dbReference type="NCBI Taxonomy" id="2823693"/>
    <lineage>
        <taxon>Bacteria</taxon>
        <taxon>Pseudomonadati</taxon>
        <taxon>Pseudomonadota</taxon>
        <taxon>Alphaproteobacteria</taxon>
        <taxon>Caulobacterales</taxon>
        <taxon>Caulobacteraceae</taxon>
        <taxon>Phenylobacterium</taxon>
    </lineage>
</organism>
<dbReference type="RefSeq" id="WP_211938951.1">
    <property type="nucleotide sequence ID" value="NZ_CP073078.1"/>
</dbReference>
<dbReference type="InterPro" id="IPR036388">
    <property type="entry name" value="WH-like_DNA-bd_sf"/>
</dbReference>
<name>A0A975G2N1_9CAUL</name>
<reference evidence="2" key="1">
    <citation type="submission" date="2021-04" db="EMBL/GenBank/DDBJ databases">
        <title>The complete genome sequence of Caulobacter sp. S6.</title>
        <authorList>
            <person name="Tang Y."/>
            <person name="Ouyang W."/>
            <person name="Liu Q."/>
            <person name="Huang B."/>
            <person name="Guo Z."/>
            <person name="Lei P."/>
        </authorList>
    </citation>
    <scope>NUCLEOTIDE SEQUENCE</scope>
    <source>
        <strain evidence="2">S6</strain>
    </source>
</reference>
<protein>
    <submittedName>
        <fullName evidence="2">Rrf2 family transcriptional regulator</fullName>
    </submittedName>
</protein>
<accession>A0A975G2N1</accession>
<dbReference type="GO" id="GO:0003677">
    <property type="term" value="F:DNA binding"/>
    <property type="evidence" value="ECO:0007669"/>
    <property type="project" value="UniProtKB-KW"/>
</dbReference>
<dbReference type="NCBIfam" id="TIGR00738">
    <property type="entry name" value="rrf2_super"/>
    <property type="match status" value="1"/>
</dbReference>
<evidence type="ECO:0000313" key="2">
    <source>
        <dbReference type="EMBL" id="QUD88901.1"/>
    </source>
</evidence>
<gene>
    <name evidence="2" type="ORF">KCG34_03150</name>
</gene>
<dbReference type="GO" id="GO:0003700">
    <property type="term" value="F:DNA-binding transcription factor activity"/>
    <property type="evidence" value="ECO:0007669"/>
    <property type="project" value="TreeGrafter"/>
</dbReference>
<dbReference type="PANTHER" id="PTHR33221">
    <property type="entry name" value="WINGED HELIX-TURN-HELIX TRANSCRIPTIONAL REGULATOR, RRF2 FAMILY"/>
    <property type="match status" value="1"/>
</dbReference>